<accession>A0A197JCC1</accession>
<dbReference type="Proteomes" id="UP000078512">
    <property type="component" value="Unassembled WGS sequence"/>
</dbReference>
<dbReference type="AlphaFoldDB" id="A0A197JCC1"/>
<gene>
    <name evidence="1" type="ORF">K457DRAFT_25786</name>
</gene>
<evidence type="ECO:0000313" key="1">
    <source>
        <dbReference type="EMBL" id="OAQ22755.1"/>
    </source>
</evidence>
<sequence>MSTPTLRKSNSPSSWRVKKCLKVAVGLVALSQFSVTQACRPSTILISWEQIFNEICKGKACSTQSYMVGGIKLTIRGSYEKNFRFNTANGNNVPHTIGKKCSPDGIYCLEFYGPEDATLHYANKQFKFGSPNVLSGGIGLGHAEYWHCL</sequence>
<evidence type="ECO:0000313" key="2">
    <source>
        <dbReference type="Proteomes" id="UP000078512"/>
    </source>
</evidence>
<dbReference type="EMBL" id="KV442144">
    <property type="protein sequence ID" value="OAQ22755.1"/>
    <property type="molecule type" value="Genomic_DNA"/>
</dbReference>
<protein>
    <submittedName>
        <fullName evidence="1">Uncharacterized protein</fullName>
    </submittedName>
</protein>
<organism evidence="1 2">
    <name type="scientific">Linnemannia elongata AG-77</name>
    <dbReference type="NCBI Taxonomy" id="1314771"/>
    <lineage>
        <taxon>Eukaryota</taxon>
        <taxon>Fungi</taxon>
        <taxon>Fungi incertae sedis</taxon>
        <taxon>Mucoromycota</taxon>
        <taxon>Mortierellomycotina</taxon>
        <taxon>Mortierellomycetes</taxon>
        <taxon>Mortierellales</taxon>
        <taxon>Mortierellaceae</taxon>
        <taxon>Linnemannia</taxon>
    </lineage>
</organism>
<proteinExistence type="predicted"/>
<dbReference type="OrthoDB" id="2372280at2759"/>
<keyword evidence="2" id="KW-1185">Reference proteome</keyword>
<reference evidence="1 2" key="1">
    <citation type="submission" date="2016-05" db="EMBL/GenBank/DDBJ databases">
        <title>Genome sequencing reveals origins of a unique bacterial endosymbiosis in the earliest lineages of terrestrial Fungi.</title>
        <authorList>
            <consortium name="DOE Joint Genome Institute"/>
            <person name="Uehling J."/>
            <person name="Gryganskyi A."/>
            <person name="Hameed K."/>
            <person name="Tschaplinski T."/>
            <person name="Misztal P."/>
            <person name="Wu S."/>
            <person name="Desiro A."/>
            <person name="Vande Pol N."/>
            <person name="Du Z.-Y."/>
            <person name="Zienkiewicz A."/>
            <person name="Zienkiewicz K."/>
            <person name="Morin E."/>
            <person name="Tisserant E."/>
            <person name="Splivallo R."/>
            <person name="Hainaut M."/>
            <person name="Henrissat B."/>
            <person name="Ohm R."/>
            <person name="Kuo A."/>
            <person name="Yan J."/>
            <person name="Lipzen A."/>
            <person name="Nolan M."/>
            <person name="Labutti K."/>
            <person name="Barry K."/>
            <person name="Goldstein A."/>
            <person name="Labbe J."/>
            <person name="Schadt C."/>
            <person name="Tuskan G."/>
            <person name="Grigoriev I."/>
            <person name="Martin F."/>
            <person name="Vilgalys R."/>
            <person name="Bonito G."/>
        </authorList>
    </citation>
    <scope>NUCLEOTIDE SEQUENCE [LARGE SCALE GENOMIC DNA]</scope>
    <source>
        <strain evidence="1 2">AG-77</strain>
    </source>
</reference>
<name>A0A197JCC1_9FUNG</name>